<dbReference type="GO" id="GO:0004014">
    <property type="term" value="F:adenosylmethionine decarboxylase activity"/>
    <property type="evidence" value="ECO:0007669"/>
    <property type="project" value="InterPro"/>
</dbReference>
<comment type="cofactor">
    <cofactor evidence="1">
        <name>pyruvate</name>
        <dbReference type="ChEBI" id="CHEBI:15361"/>
    </cofactor>
</comment>
<evidence type="ECO:0000256" key="4">
    <source>
        <dbReference type="ARBA" id="ARBA00023066"/>
    </source>
</evidence>
<feature type="compositionally biased region" description="Polar residues" evidence="10">
    <location>
        <begin position="131"/>
        <end position="142"/>
    </location>
</feature>
<dbReference type="RefSeq" id="WP_166948160.1">
    <property type="nucleotide sequence ID" value="NZ_CP077072.1"/>
</dbReference>
<evidence type="ECO:0008006" key="13">
    <source>
        <dbReference type="Google" id="ProtNLM"/>
    </source>
</evidence>
<proteinExistence type="predicted"/>
<organism evidence="11 12">
    <name type="scientific">Luteibacter anthropi</name>
    <dbReference type="NCBI Taxonomy" id="564369"/>
    <lineage>
        <taxon>Bacteria</taxon>
        <taxon>Pseudomonadati</taxon>
        <taxon>Pseudomonadota</taxon>
        <taxon>Gammaproteobacteria</taxon>
        <taxon>Lysobacterales</taxon>
        <taxon>Rhodanobacteraceae</taxon>
        <taxon>Luteibacter</taxon>
    </lineage>
</organism>
<evidence type="ECO:0000256" key="5">
    <source>
        <dbReference type="ARBA" id="ARBA00023115"/>
    </source>
</evidence>
<evidence type="ECO:0000256" key="9">
    <source>
        <dbReference type="ARBA" id="ARBA00023317"/>
    </source>
</evidence>
<evidence type="ECO:0000256" key="2">
    <source>
        <dbReference type="ARBA" id="ARBA00022793"/>
    </source>
</evidence>
<name>A0A7X5UAB6_9GAMM</name>
<evidence type="ECO:0000256" key="10">
    <source>
        <dbReference type="SAM" id="MobiDB-lite"/>
    </source>
</evidence>
<evidence type="ECO:0000256" key="8">
    <source>
        <dbReference type="ARBA" id="ARBA00023270"/>
    </source>
</evidence>
<dbReference type="SUPFAM" id="SSF56276">
    <property type="entry name" value="S-adenosylmethionine decarboxylase"/>
    <property type="match status" value="1"/>
</dbReference>
<evidence type="ECO:0000313" key="12">
    <source>
        <dbReference type="Proteomes" id="UP000490980"/>
    </source>
</evidence>
<accession>A0A7X5UAB6</accession>
<keyword evidence="12" id="KW-1185">Reference proteome</keyword>
<keyword evidence="4" id="KW-0745">Spermidine biosynthesis</keyword>
<dbReference type="InterPro" id="IPR003826">
    <property type="entry name" value="AdoMetDC_fam_prok"/>
</dbReference>
<protein>
    <recommendedName>
        <fullName evidence="13">S-adenosylmethionine decarboxylase proenzyme</fullName>
    </recommendedName>
</protein>
<keyword evidence="7" id="KW-0456">Lyase</keyword>
<evidence type="ECO:0000256" key="6">
    <source>
        <dbReference type="ARBA" id="ARBA00023145"/>
    </source>
</evidence>
<keyword evidence="3" id="KW-0068">Autocatalytic cleavage</keyword>
<keyword evidence="5" id="KW-0620">Polyamine biosynthesis</keyword>
<dbReference type="AlphaFoldDB" id="A0A7X5UAB6"/>
<gene>
    <name evidence="11" type="ORF">HBF25_10545</name>
</gene>
<evidence type="ECO:0000256" key="7">
    <source>
        <dbReference type="ARBA" id="ARBA00023239"/>
    </source>
</evidence>
<dbReference type="EMBL" id="JAARLZ010000005">
    <property type="protein sequence ID" value="NII06825.1"/>
    <property type="molecule type" value="Genomic_DNA"/>
</dbReference>
<dbReference type="GO" id="GO:0008295">
    <property type="term" value="P:spermidine biosynthetic process"/>
    <property type="evidence" value="ECO:0007669"/>
    <property type="project" value="UniProtKB-KW"/>
</dbReference>
<dbReference type="InterPro" id="IPR016067">
    <property type="entry name" value="S-AdoMet_deCO2ase_core"/>
</dbReference>
<sequence length="142" mass="15827">MHSIHFLGEWLGCRTSVDALRDPASIRALCVEHVMRHHVSIAGDLFAASAHEGVVGTIMADDMHIVLRTFPDRHAVDIDLYASSRHNADIGMVFHLLSDLCDDFKPTRTMLHRVQHGTDSQVMGRTPVRPTRSSGFTSWRAA</sequence>
<evidence type="ECO:0000256" key="1">
    <source>
        <dbReference type="ARBA" id="ARBA00001928"/>
    </source>
</evidence>
<keyword evidence="6" id="KW-0865">Zymogen</keyword>
<evidence type="ECO:0000256" key="3">
    <source>
        <dbReference type="ARBA" id="ARBA00022813"/>
    </source>
</evidence>
<keyword evidence="2" id="KW-0210">Decarboxylase</keyword>
<dbReference type="Proteomes" id="UP000490980">
    <property type="component" value="Unassembled WGS sequence"/>
</dbReference>
<dbReference type="Pfam" id="PF02675">
    <property type="entry name" value="AdoMet_dc"/>
    <property type="match status" value="1"/>
</dbReference>
<reference evidence="11 12" key="1">
    <citation type="submission" date="2020-03" db="EMBL/GenBank/DDBJ databases">
        <authorList>
            <person name="Lai Q."/>
        </authorList>
    </citation>
    <scope>NUCLEOTIDE SEQUENCE [LARGE SCALE GENOMIC DNA]</scope>
    <source>
        <strain evidence="11 12">CCUG 25036</strain>
    </source>
</reference>
<comment type="caution">
    <text evidence="11">The sequence shown here is derived from an EMBL/GenBank/DDBJ whole genome shotgun (WGS) entry which is preliminary data.</text>
</comment>
<dbReference type="Gene3D" id="3.60.90.10">
    <property type="entry name" value="S-adenosylmethionine decarboxylase"/>
    <property type="match status" value="1"/>
</dbReference>
<keyword evidence="8" id="KW-0704">Schiff base</keyword>
<keyword evidence="9" id="KW-0670">Pyruvate</keyword>
<evidence type="ECO:0000313" key="11">
    <source>
        <dbReference type="EMBL" id="NII06825.1"/>
    </source>
</evidence>
<feature type="region of interest" description="Disordered" evidence="10">
    <location>
        <begin position="115"/>
        <end position="142"/>
    </location>
</feature>